<dbReference type="RefSeq" id="WP_146766015.1">
    <property type="nucleotide sequence ID" value="NZ_JAAMQY010000010.1"/>
</dbReference>
<organism evidence="1 2">
    <name type="scientific">Pseudomonas luteola</name>
    <dbReference type="NCBI Taxonomy" id="47886"/>
    <lineage>
        <taxon>Bacteria</taxon>
        <taxon>Pseudomonadati</taxon>
        <taxon>Pseudomonadota</taxon>
        <taxon>Gammaproteobacteria</taxon>
        <taxon>Pseudomonadales</taxon>
        <taxon>Pseudomonadaceae</taxon>
        <taxon>Pseudomonas</taxon>
    </lineage>
</organism>
<dbReference type="Proteomes" id="UP000638986">
    <property type="component" value="Unassembled WGS sequence"/>
</dbReference>
<sequence length="105" mass="11661">MFAEASQFHARLLPRALVMASTAIRRAFTRRSSFMPTADKTNPAVKATRDQTDIAVSLEANMTMAIMYKTPHNIAASPTATIARHTFSPLLNRFEIIAMCTFLTL</sequence>
<evidence type="ECO:0000313" key="2">
    <source>
        <dbReference type="Proteomes" id="UP000638986"/>
    </source>
</evidence>
<evidence type="ECO:0000313" key="1">
    <source>
        <dbReference type="EMBL" id="MBH3440886.1"/>
    </source>
</evidence>
<reference evidence="1 2" key="1">
    <citation type="submission" date="2020-11" db="EMBL/GenBank/DDBJ databases">
        <title>Enhanced detection system for hospital associated transmission using whole genome sequencing surveillance.</title>
        <authorList>
            <person name="Harrison L.H."/>
            <person name="Van Tyne D."/>
            <person name="Marsh J.W."/>
            <person name="Griffith M.P."/>
            <person name="Snyder D.J."/>
            <person name="Cooper V.S."/>
            <person name="Mustapha M."/>
        </authorList>
    </citation>
    <scope>NUCLEOTIDE SEQUENCE [LARGE SCALE GENOMIC DNA]</scope>
    <source>
        <strain evidence="1 2">PSB00013</strain>
    </source>
</reference>
<name>A0ABS0MVY8_PSELU</name>
<proteinExistence type="predicted"/>
<dbReference type="EMBL" id="JADTXM010000015">
    <property type="protein sequence ID" value="MBH3440886.1"/>
    <property type="molecule type" value="Genomic_DNA"/>
</dbReference>
<accession>A0ABS0MVY8</accession>
<protein>
    <submittedName>
        <fullName evidence="1">Uncharacterized protein</fullName>
    </submittedName>
</protein>
<comment type="caution">
    <text evidence="1">The sequence shown here is derived from an EMBL/GenBank/DDBJ whole genome shotgun (WGS) entry which is preliminary data.</text>
</comment>
<gene>
    <name evidence="1" type="ORF">I5Q09_19575</name>
</gene>